<evidence type="ECO:0000256" key="4">
    <source>
        <dbReference type="ARBA" id="ARBA00022691"/>
    </source>
</evidence>
<dbReference type="EMBL" id="UOFF01000439">
    <property type="protein sequence ID" value="VAW57683.1"/>
    <property type="molecule type" value="Genomic_DNA"/>
</dbReference>
<dbReference type="AlphaFoldDB" id="A0A3B0WZI0"/>
<evidence type="ECO:0000256" key="1">
    <source>
        <dbReference type="ARBA" id="ARBA00022573"/>
    </source>
</evidence>
<dbReference type="InterPro" id="IPR002748">
    <property type="entry name" value="CbiD"/>
</dbReference>
<dbReference type="NCBIfam" id="NF000849">
    <property type="entry name" value="PRK00075.1-1"/>
    <property type="match status" value="1"/>
</dbReference>
<name>A0A3B0WZI0_9ZZZZ</name>
<dbReference type="PANTHER" id="PTHR35863">
    <property type="entry name" value="COBALT-PRECORRIN-5B C(1)-METHYLTRANSFERASE"/>
    <property type="match status" value="1"/>
</dbReference>
<dbReference type="GO" id="GO:0008168">
    <property type="term" value="F:methyltransferase activity"/>
    <property type="evidence" value="ECO:0007669"/>
    <property type="project" value="UniProtKB-KW"/>
</dbReference>
<proteinExistence type="inferred from homology"/>
<keyword evidence="2 5" id="KW-0489">Methyltransferase</keyword>
<evidence type="ECO:0000256" key="2">
    <source>
        <dbReference type="ARBA" id="ARBA00022603"/>
    </source>
</evidence>
<gene>
    <name evidence="5" type="ORF">MNBD_GAMMA07-2167</name>
</gene>
<dbReference type="NCBIfam" id="TIGR00312">
    <property type="entry name" value="cbiD"/>
    <property type="match status" value="1"/>
</dbReference>
<organism evidence="5">
    <name type="scientific">hydrothermal vent metagenome</name>
    <dbReference type="NCBI Taxonomy" id="652676"/>
    <lineage>
        <taxon>unclassified sequences</taxon>
        <taxon>metagenomes</taxon>
        <taxon>ecological metagenomes</taxon>
    </lineage>
</organism>
<keyword evidence="1" id="KW-0169">Cobalamin biosynthesis</keyword>
<dbReference type="HAMAP" id="MF_00787">
    <property type="entry name" value="CbiD"/>
    <property type="match status" value="1"/>
</dbReference>
<sequence>MKKKKIRGTRKGFTTGACSAAAARAASIGLVNGAVPSEIESVLPNEQRVTFPIVDGYVKHNVAHAVVIKDAGDDPDVTDKAALTVDVKLLPDAPGEVVIKGGIGVGVVTMGGLGLDVNGPAINPVPRKNIEDNVRQVAASLLDEQGIEVTVSVPEGEEMAKRTLNARLGIINGISILGTTGIVHPYSTAAFRDSVIQGIQVAANQGQDTVVLTTGGRTEKFVIAELTTLSQACFVQMGDFLKYALNTAEKQGIKHVVIGGMVGKLTKMAQGEEITHAGRNAVNTGLLAELAASIGVAEDVCVDIRAAPTARYCSERMQELDKTQEFYQALGRKVISTVMGRYENSGFDMKVLICDFDGNKIAEINQDELNLN</sequence>
<accession>A0A3B0WZI0</accession>
<dbReference type="EC" id="2.1.1.195" evidence="5"/>
<dbReference type="PANTHER" id="PTHR35863:SF1">
    <property type="entry name" value="COBALT-PRECORRIN-5B C(1)-METHYLTRANSFERASE"/>
    <property type="match status" value="1"/>
</dbReference>
<keyword evidence="3 5" id="KW-0808">Transferase</keyword>
<dbReference type="InterPro" id="IPR036074">
    <property type="entry name" value="CbiD_sf"/>
</dbReference>
<dbReference type="SUPFAM" id="SSF111342">
    <property type="entry name" value="CbiD-like"/>
    <property type="match status" value="1"/>
</dbReference>
<dbReference type="PIRSF" id="PIRSF026782">
    <property type="entry name" value="CbiD"/>
    <property type="match status" value="1"/>
</dbReference>
<protein>
    <submittedName>
        <fullName evidence="5">Cobalt-precorrin-5B (C1)-methyltransferase</fullName>
        <ecNumber evidence="5">2.1.1.195</ecNumber>
    </submittedName>
</protein>
<dbReference type="GO" id="GO:0032259">
    <property type="term" value="P:methylation"/>
    <property type="evidence" value="ECO:0007669"/>
    <property type="project" value="UniProtKB-KW"/>
</dbReference>
<evidence type="ECO:0000256" key="3">
    <source>
        <dbReference type="ARBA" id="ARBA00022679"/>
    </source>
</evidence>
<dbReference type="GO" id="GO:0009236">
    <property type="term" value="P:cobalamin biosynthetic process"/>
    <property type="evidence" value="ECO:0007669"/>
    <property type="project" value="UniProtKB-KW"/>
</dbReference>
<reference evidence="5" key="1">
    <citation type="submission" date="2018-06" db="EMBL/GenBank/DDBJ databases">
        <authorList>
            <person name="Zhirakovskaya E."/>
        </authorList>
    </citation>
    <scope>NUCLEOTIDE SEQUENCE</scope>
</reference>
<keyword evidence="4" id="KW-0949">S-adenosyl-L-methionine</keyword>
<dbReference type="Gene3D" id="3.30.2110.10">
    <property type="entry name" value="CbiD-like"/>
    <property type="match status" value="1"/>
</dbReference>
<evidence type="ECO:0000313" key="5">
    <source>
        <dbReference type="EMBL" id="VAW57683.1"/>
    </source>
</evidence>
<dbReference type="Pfam" id="PF01888">
    <property type="entry name" value="CbiD"/>
    <property type="match status" value="1"/>
</dbReference>